<keyword evidence="1" id="KW-0343">GTPase activation</keyword>
<dbReference type="Pfam" id="PF12796">
    <property type="entry name" value="Ank_2"/>
    <property type="match status" value="1"/>
</dbReference>
<dbReference type="PROSITE" id="PS50003">
    <property type="entry name" value="PH_DOMAIN"/>
    <property type="match status" value="1"/>
</dbReference>
<evidence type="ECO:0000256" key="7">
    <source>
        <dbReference type="PROSITE-ProRule" id="PRU00023"/>
    </source>
</evidence>
<dbReference type="PROSITE" id="PS50115">
    <property type="entry name" value="ARFGAP"/>
    <property type="match status" value="1"/>
</dbReference>
<feature type="repeat" description="ANK" evidence="7">
    <location>
        <begin position="740"/>
        <end position="772"/>
    </location>
</feature>
<dbReference type="Pfam" id="PF00169">
    <property type="entry name" value="PH"/>
    <property type="match status" value="1"/>
</dbReference>
<dbReference type="SUPFAM" id="SSF57863">
    <property type="entry name" value="ArfGap/RecO-like zinc finger"/>
    <property type="match status" value="1"/>
</dbReference>
<dbReference type="FunFam" id="2.30.29.30:FF:000026">
    <property type="entry name" value="Arf-GAP with coiled-coil, ANK repeat and PH domain-containing protein 2"/>
    <property type="match status" value="1"/>
</dbReference>
<gene>
    <name evidence="12" type="primary">ACAP2</name>
    <name evidence="12" type="ORF">BLAG_LOCUS3765</name>
</gene>
<dbReference type="FunFam" id="1.25.40.20:FF:000020">
    <property type="entry name" value="Arf-GAP with coiled-coil, ANK repeat and PH domain-containing protein 2"/>
    <property type="match status" value="1"/>
</dbReference>
<dbReference type="Gene3D" id="1.10.220.150">
    <property type="entry name" value="Arf GTPase activating protein"/>
    <property type="match status" value="1"/>
</dbReference>
<dbReference type="PANTHER" id="PTHR23180">
    <property type="entry name" value="CENTAURIN/ARF"/>
    <property type="match status" value="1"/>
</dbReference>
<dbReference type="FunFam" id="1.20.1270.60:FF:000025">
    <property type="entry name" value="arf-GAP with coiled-coil, ANK repeat and PH domain-containing protein 2"/>
    <property type="match status" value="1"/>
</dbReference>
<proteinExistence type="predicted"/>
<dbReference type="OrthoDB" id="10070851at2759"/>
<dbReference type="InterPro" id="IPR011993">
    <property type="entry name" value="PH-like_dom_sf"/>
</dbReference>
<reference evidence="12" key="1">
    <citation type="submission" date="2022-01" db="EMBL/GenBank/DDBJ databases">
        <authorList>
            <person name="Braso-Vives M."/>
        </authorList>
    </citation>
    <scope>NUCLEOTIDE SEQUENCE</scope>
</reference>
<keyword evidence="4 8" id="KW-0863">Zinc-finger</keyword>
<dbReference type="FunFam" id="1.10.220.150:FF:000007">
    <property type="entry name" value="Arf-GAP with coiled-coil, ANK repeat and PH domain-containing protein 2"/>
    <property type="match status" value="1"/>
</dbReference>
<dbReference type="Proteomes" id="UP000838412">
    <property type="component" value="Chromosome 11"/>
</dbReference>
<dbReference type="EMBL" id="OV696696">
    <property type="protein sequence ID" value="CAH1239474.1"/>
    <property type="molecule type" value="Genomic_DNA"/>
</dbReference>
<keyword evidence="5" id="KW-0862">Zinc</keyword>
<evidence type="ECO:0000256" key="3">
    <source>
        <dbReference type="ARBA" id="ARBA00022737"/>
    </source>
</evidence>
<feature type="compositionally biased region" description="Basic and acidic residues" evidence="9">
    <location>
        <begin position="835"/>
        <end position="847"/>
    </location>
</feature>
<feature type="domain" description="Arf-GAP" evidence="11">
    <location>
        <begin position="413"/>
        <end position="542"/>
    </location>
</feature>
<dbReference type="SUPFAM" id="SSF50729">
    <property type="entry name" value="PH domain-like"/>
    <property type="match status" value="1"/>
</dbReference>
<feature type="region of interest" description="Disordered" evidence="9">
    <location>
        <begin position="604"/>
        <end position="623"/>
    </location>
</feature>
<dbReference type="SMART" id="SM00248">
    <property type="entry name" value="ANK"/>
    <property type="match status" value="4"/>
</dbReference>
<dbReference type="Gene3D" id="2.30.29.30">
    <property type="entry name" value="Pleckstrin-homology domain (PH domain)/Phosphotyrosine-binding domain (PTB)"/>
    <property type="match status" value="1"/>
</dbReference>
<dbReference type="Pfam" id="PF01412">
    <property type="entry name" value="ArfGap"/>
    <property type="match status" value="1"/>
</dbReference>
<organism evidence="12 13">
    <name type="scientific">Branchiostoma lanceolatum</name>
    <name type="common">Common lancelet</name>
    <name type="synonym">Amphioxus lanceolatum</name>
    <dbReference type="NCBI Taxonomy" id="7740"/>
    <lineage>
        <taxon>Eukaryota</taxon>
        <taxon>Metazoa</taxon>
        <taxon>Chordata</taxon>
        <taxon>Cephalochordata</taxon>
        <taxon>Leptocardii</taxon>
        <taxon>Amphioxiformes</taxon>
        <taxon>Branchiostomatidae</taxon>
        <taxon>Branchiostoma</taxon>
    </lineage>
</organism>
<dbReference type="SMART" id="SM00105">
    <property type="entry name" value="ArfGap"/>
    <property type="match status" value="1"/>
</dbReference>
<dbReference type="SUPFAM" id="SSF103657">
    <property type="entry name" value="BAR/IMD domain-like"/>
    <property type="match status" value="1"/>
</dbReference>
<sequence>MGVTIDFEECLKDSPKFRVSLEQVENDIHDLESKLEKVVKLCNGMMEAGKAYNAANGAFIRGVKELAVYFKGDQQVNDALCRFADGLTEMLNYHTILFDQAKRAISKNLDHFVKNDLKKVKDTKKHFEKISDDMDAALSRQAQANKNKPQELEETNNILTAMRSCFGHVTLDYVFQINVVQSKKRFKVMDTMLSFMYAVNTFYHQGYDLTNDLEPYMKTVAAQLEKMTQQAAAEKKEMEERHLLVQARENSLKSPPMRSSSVSDSSEVVMEGYLFKRTTNAFKTWVRRWFTIQSNQLVYQKRVKASCPDETTVVVPDLRICTVKPAEETERNFCFEIVSPTKSYTLQAESDNQRQVWIQALQASIATAFREGHREENFQESLQDNSRSPSVPSTVPSMLNSLPPFKSETKPKNTMLRQVLQIPGNNVCCDCRQKEPRWASINLGIVLCIECSGIHRSLGVHLSKVRSLTLDAWEPEILGVMSLLGNEAVNKTYEANSSECADRRAYPDCPRTIRESWIKSKYVKRDFLKPLPGRVIPDGASPARGRKRVIRRWSVKKFPERFKSVHSGEEEGEAVSRSTSSGSLHSGARSDSGVEEAEDILVFGEEDSDEDSDTEEDRPPLSVPHILIVPDILEEFPFLRGSVGDREASEDCDAPTRRSADMTDVMELSQLDPNMLLYKAASAGNLPVLSAALAHGADVNWVNKEDSNKTPLHQAVESGSIGACEFLLLNGAKIDVKDGKGRAPLHHATILGNTGQVCLFLKRAANQHAVDEDGQDPLAIALSTTNADIVTLLRLARMNEEMRESEGYGNPGDETFSDVFKDFSQLASNNPSRLMRADDRADAPDQT</sequence>
<dbReference type="InterPro" id="IPR001849">
    <property type="entry name" value="PH_domain"/>
</dbReference>
<feature type="compositionally biased region" description="Acidic residues" evidence="9">
    <location>
        <begin position="604"/>
        <end position="616"/>
    </location>
</feature>
<feature type="region of interest" description="Disordered" evidence="9">
    <location>
        <begin position="827"/>
        <end position="847"/>
    </location>
</feature>
<dbReference type="GO" id="GO:0008270">
    <property type="term" value="F:zinc ion binding"/>
    <property type="evidence" value="ECO:0007669"/>
    <property type="project" value="UniProtKB-KW"/>
</dbReference>
<evidence type="ECO:0000256" key="6">
    <source>
        <dbReference type="ARBA" id="ARBA00023043"/>
    </source>
</evidence>
<feature type="compositionally biased region" description="Low complexity" evidence="9">
    <location>
        <begin position="576"/>
        <end position="591"/>
    </location>
</feature>
<evidence type="ECO:0000256" key="2">
    <source>
        <dbReference type="ARBA" id="ARBA00022723"/>
    </source>
</evidence>
<keyword evidence="3" id="KW-0677">Repeat</keyword>
<dbReference type="InterPro" id="IPR002110">
    <property type="entry name" value="Ankyrin_rpt"/>
</dbReference>
<feature type="region of interest" description="Disordered" evidence="9">
    <location>
        <begin position="564"/>
        <end position="595"/>
    </location>
</feature>
<name>A0A8J9VFS9_BRALA</name>
<dbReference type="Gene3D" id="1.20.1270.60">
    <property type="entry name" value="Arfaptin homology (AH) domain/BAR domain"/>
    <property type="match status" value="1"/>
</dbReference>
<protein>
    <submittedName>
        <fullName evidence="12">ACAP2 protein</fullName>
    </submittedName>
</protein>
<evidence type="ECO:0000313" key="13">
    <source>
        <dbReference type="Proteomes" id="UP000838412"/>
    </source>
</evidence>
<evidence type="ECO:0000256" key="9">
    <source>
        <dbReference type="SAM" id="MobiDB-lite"/>
    </source>
</evidence>
<evidence type="ECO:0000259" key="10">
    <source>
        <dbReference type="PROSITE" id="PS50003"/>
    </source>
</evidence>
<feature type="repeat" description="ANK" evidence="7">
    <location>
        <begin position="707"/>
        <end position="739"/>
    </location>
</feature>
<keyword evidence="6 7" id="KW-0040">ANK repeat</keyword>
<dbReference type="InterPro" id="IPR045258">
    <property type="entry name" value="ACAP1/2/3-like"/>
</dbReference>
<dbReference type="PROSITE" id="PS50297">
    <property type="entry name" value="ANK_REP_REGION"/>
    <property type="match status" value="1"/>
</dbReference>
<evidence type="ECO:0000256" key="4">
    <source>
        <dbReference type="ARBA" id="ARBA00022771"/>
    </source>
</evidence>
<dbReference type="InterPro" id="IPR001164">
    <property type="entry name" value="ArfGAP_dom"/>
</dbReference>
<accession>A0A8J9VFS9</accession>
<dbReference type="InterPro" id="IPR027267">
    <property type="entry name" value="AH/BAR_dom_sf"/>
</dbReference>
<dbReference type="GO" id="GO:0005096">
    <property type="term" value="F:GTPase activator activity"/>
    <property type="evidence" value="ECO:0007669"/>
    <property type="project" value="UniProtKB-KW"/>
</dbReference>
<evidence type="ECO:0000256" key="8">
    <source>
        <dbReference type="PROSITE-ProRule" id="PRU00288"/>
    </source>
</evidence>
<feature type="region of interest" description="Disordered" evidence="9">
    <location>
        <begin position="376"/>
        <end position="410"/>
    </location>
</feature>
<dbReference type="Gene3D" id="1.25.40.20">
    <property type="entry name" value="Ankyrin repeat-containing domain"/>
    <property type="match status" value="1"/>
</dbReference>
<dbReference type="SMART" id="SM00233">
    <property type="entry name" value="PH"/>
    <property type="match status" value="1"/>
</dbReference>
<dbReference type="CDD" id="cd07603">
    <property type="entry name" value="BAR_ACAPs"/>
    <property type="match status" value="1"/>
</dbReference>
<dbReference type="AlphaFoldDB" id="A0A8J9VFS9"/>
<keyword evidence="2" id="KW-0479">Metal-binding</keyword>
<dbReference type="InterPro" id="IPR036770">
    <property type="entry name" value="Ankyrin_rpt-contain_sf"/>
</dbReference>
<evidence type="ECO:0000259" key="11">
    <source>
        <dbReference type="PROSITE" id="PS50115"/>
    </source>
</evidence>
<feature type="domain" description="PH" evidence="10">
    <location>
        <begin position="267"/>
        <end position="366"/>
    </location>
</feature>
<dbReference type="CDD" id="cd13250">
    <property type="entry name" value="PH_ACAP"/>
    <property type="match status" value="1"/>
</dbReference>
<feature type="compositionally biased region" description="Low complexity" evidence="9">
    <location>
        <begin position="386"/>
        <end position="397"/>
    </location>
</feature>
<dbReference type="CDD" id="cd08835">
    <property type="entry name" value="ArfGap_ACAP"/>
    <property type="match status" value="1"/>
</dbReference>
<dbReference type="PANTHER" id="PTHR23180:SF399">
    <property type="entry name" value="BLOWN FUSE, ISOFORM A-RELATED"/>
    <property type="match status" value="1"/>
</dbReference>
<dbReference type="PRINTS" id="PR00405">
    <property type="entry name" value="REVINTRACTNG"/>
</dbReference>
<dbReference type="InterPro" id="IPR004148">
    <property type="entry name" value="BAR_dom"/>
</dbReference>
<evidence type="ECO:0000256" key="5">
    <source>
        <dbReference type="ARBA" id="ARBA00022833"/>
    </source>
</evidence>
<dbReference type="SUPFAM" id="SSF48403">
    <property type="entry name" value="Ankyrin repeat"/>
    <property type="match status" value="1"/>
</dbReference>
<dbReference type="InterPro" id="IPR038508">
    <property type="entry name" value="ArfGAP_dom_sf"/>
</dbReference>
<evidence type="ECO:0000256" key="1">
    <source>
        <dbReference type="ARBA" id="ARBA00022468"/>
    </source>
</evidence>
<dbReference type="Pfam" id="PF16746">
    <property type="entry name" value="BAR_3"/>
    <property type="match status" value="1"/>
</dbReference>
<evidence type="ECO:0000313" key="12">
    <source>
        <dbReference type="EMBL" id="CAH1239474.1"/>
    </source>
</evidence>
<keyword evidence="13" id="KW-1185">Reference proteome</keyword>
<dbReference type="GO" id="GO:0005737">
    <property type="term" value="C:cytoplasm"/>
    <property type="evidence" value="ECO:0007669"/>
    <property type="project" value="InterPro"/>
</dbReference>
<dbReference type="PROSITE" id="PS50088">
    <property type="entry name" value="ANK_REPEAT"/>
    <property type="match status" value="2"/>
</dbReference>
<dbReference type="InterPro" id="IPR037278">
    <property type="entry name" value="ARFGAP/RecO"/>
</dbReference>